<dbReference type="Gene3D" id="3.10.100.10">
    <property type="entry name" value="Mannose-Binding Protein A, subunit A"/>
    <property type="match status" value="1"/>
</dbReference>
<evidence type="ECO:0000256" key="1">
    <source>
        <dbReference type="SAM" id="MobiDB-lite"/>
    </source>
</evidence>
<proteinExistence type="predicted"/>
<keyword evidence="4" id="KW-1185">Reference proteome</keyword>
<feature type="region of interest" description="Disordered" evidence="1">
    <location>
        <begin position="1"/>
        <end position="52"/>
    </location>
</feature>
<sequence>MAKAPPPPCGDPDPQATAPNGNLYHHPQQTLYGPHGLGSDPSKHSTGLRYPRPVLSLAPSPTLFWPPGAPAPNNLPPHCSLDTMDCLGSGLRLAPGRANWCLSHPSSDEGAPEQEVSAEQGEEEPREPEPPCPTDSESFRVIVPGQGGCFARYVVVNNCQTFWNAQNVCARCYRGRLASIHGSVINRHLSCMARAHTNRAQVWIGGITSGRNHCLHAHWVDRSSWNYSNWARGNPCRTGCPGGLHGTRGHCVGDHCLRHSSFPVSPPVPLVMVVMNGYENQYPSKRKKFRLFPKDQTTDPGQYTDQILPTNHAVANPFESKI</sequence>
<protein>
    <recommendedName>
        <fullName evidence="2">C-type lectin domain-containing protein</fullName>
    </recommendedName>
</protein>
<evidence type="ECO:0000259" key="2">
    <source>
        <dbReference type="PROSITE" id="PS50041"/>
    </source>
</evidence>
<accession>A0A8C3HV46</accession>
<feature type="region of interest" description="Disordered" evidence="1">
    <location>
        <begin position="103"/>
        <end position="137"/>
    </location>
</feature>
<dbReference type="AlphaFoldDB" id="A0A8C3HV46"/>
<reference evidence="3" key="2">
    <citation type="submission" date="2025-09" db="UniProtKB">
        <authorList>
            <consortium name="Ensembl"/>
        </authorList>
    </citation>
    <scope>IDENTIFICATION</scope>
</reference>
<dbReference type="PRINTS" id="PR00770">
    <property type="entry name" value="EMAJORBASICP"/>
</dbReference>
<dbReference type="Ensembl" id="ENSCPBT00000027742.1">
    <property type="protein sequence ID" value="ENSCPBP00000023553.1"/>
    <property type="gene ID" value="ENSCPBG00000016819.1"/>
</dbReference>
<dbReference type="GeneTree" id="ENSGT00440000039859"/>
<dbReference type="InterPro" id="IPR001304">
    <property type="entry name" value="C-type_lectin-like"/>
</dbReference>
<dbReference type="InterPro" id="IPR016186">
    <property type="entry name" value="C-type_lectin-like/link_sf"/>
</dbReference>
<evidence type="ECO:0000313" key="4">
    <source>
        <dbReference type="Proteomes" id="UP000694380"/>
    </source>
</evidence>
<dbReference type="InterPro" id="IPR016187">
    <property type="entry name" value="CTDL_fold"/>
</dbReference>
<feature type="compositionally biased region" description="Pro residues" evidence="1">
    <location>
        <begin position="1"/>
        <end position="11"/>
    </location>
</feature>
<dbReference type="GO" id="GO:0006955">
    <property type="term" value="P:immune response"/>
    <property type="evidence" value="ECO:0007669"/>
    <property type="project" value="InterPro"/>
</dbReference>
<evidence type="ECO:0000313" key="3">
    <source>
        <dbReference type="Ensembl" id="ENSCPBP00000023553.1"/>
    </source>
</evidence>
<dbReference type="InterPro" id="IPR002352">
    <property type="entry name" value="Eosinophil_major_basic"/>
</dbReference>
<dbReference type="Proteomes" id="UP000694380">
    <property type="component" value="Unplaced"/>
</dbReference>
<name>A0A8C3HV46_CHRPI</name>
<organism evidence="3 4">
    <name type="scientific">Chrysemys picta bellii</name>
    <name type="common">Western painted turtle</name>
    <name type="synonym">Emys bellii</name>
    <dbReference type="NCBI Taxonomy" id="8478"/>
    <lineage>
        <taxon>Eukaryota</taxon>
        <taxon>Metazoa</taxon>
        <taxon>Chordata</taxon>
        <taxon>Craniata</taxon>
        <taxon>Vertebrata</taxon>
        <taxon>Euteleostomi</taxon>
        <taxon>Archelosauria</taxon>
        <taxon>Testudinata</taxon>
        <taxon>Testudines</taxon>
        <taxon>Cryptodira</taxon>
        <taxon>Durocryptodira</taxon>
        <taxon>Testudinoidea</taxon>
        <taxon>Emydidae</taxon>
        <taxon>Chrysemys</taxon>
    </lineage>
</organism>
<dbReference type="PROSITE" id="PS50041">
    <property type="entry name" value="C_TYPE_LECTIN_2"/>
    <property type="match status" value="1"/>
</dbReference>
<dbReference type="SUPFAM" id="SSF56436">
    <property type="entry name" value="C-type lectin-like"/>
    <property type="match status" value="1"/>
</dbReference>
<reference evidence="3" key="1">
    <citation type="submission" date="2025-08" db="UniProtKB">
        <authorList>
            <consortium name="Ensembl"/>
        </authorList>
    </citation>
    <scope>IDENTIFICATION</scope>
</reference>
<feature type="domain" description="C-type lectin" evidence="2">
    <location>
        <begin position="153"/>
        <end position="252"/>
    </location>
</feature>